<dbReference type="Pfam" id="PF12706">
    <property type="entry name" value="Lactamase_B_2"/>
    <property type="match status" value="1"/>
</dbReference>
<dbReference type="Proteomes" id="UP000542776">
    <property type="component" value="Unassembled WGS sequence"/>
</dbReference>
<dbReference type="SMART" id="SM00849">
    <property type="entry name" value="Lactamase_B"/>
    <property type="match status" value="1"/>
</dbReference>
<dbReference type="EMBL" id="JACIEK010000010">
    <property type="protein sequence ID" value="MBB3999451.1"/>
    <property type="molecule type" value="Genomic_DNA"/>
</dbReference>
<feature type="chain" id="PRO_5031227348" evidence="1">
    <location>
        <begin position="23"/>
        <end position="357"/>
    </location>
</feature>
<keyword evidence="4" id="KW-1185">Reference proteome</keyword>
<dbReference type="Gene3D" id="3.60.15.10">
    <property type="entry name" value="Ribonuclease Z/Hydroxyacylglutathione hydrolase-like"/>
    <property type="match status" value="1"/>
</dbReference>
<evidence type="ECO:0000313" key="3">
    <source>
        <dbReference type="EMBL" id="MBB3999451.1"/>
    </source>
</evidence>
<accession>A0A7W6H6I9</accession>
<reference evidence="3 4" key="1">
    <citation type="submission" date="2020-08" db="EMBL/GenBank/DDBJ databases">
        <title>Genomic Encyclopedia of Type Strains, Phase IV (KMG-IV): sequencing the most valuable type-strain genomes for metagenomic binning, comparative biology and taxonomic classification.</title>
        <authorList>
            <person name="Goeker M."/>
        </authorList>
    </citation>
    <scope>NUCLEOTIDE SEQUENCE [LARGE SCALE GENOMIC DNA]</scope>
    <source>
        <strain evidence="3 4">DSM 102238</strain>
    </source>
</reference>
<dbReference type="RefSeq" id="WP_183201001.1">
    <property type="nucleotide sequence ID" value="NZ_JACIEK010000010.1"/>
</dbReference>
<sequence>MNKRKFLKLAAFGGAASIGAGAAAKVYGASARYQGPISDHFDGTRFFNPGGTEPNGFGDLLRWRLNGERATWPEAWPEAPRSVTPEARVSGDTLRVTMIGHASLLIQTEGLNILTDPVYSDRASPVAFAGPKRVNAPGVPFERLPPIDLVLLTHNHYDHMDLDTLARLKAAHDPLVVTPLGNDLIVAPRVPGLRMHVQDWGDTFSLGAFTVHCEPTHHWSARGLLDRRKALWSSFVVEGPAGRIYHVGDTGFHSGINYREAQRRHGSFRLACLPIGAYEPRWFMKPQHQNPAEAVEGFKLLGSPYAVGHHWGTFQLTDEAIEAPRTALRSALDDAAIAQERFRPLIPGETWDVPPVA</sequence>
<evidence type="ECO:0000259" key="2">
    <source>
        <dbReference type="SMART" id="SM00849"/>
    </source>
</evidence>
<dbReference type="PANTHER" id="PTHR15032:SF4">
    <property type="entry name" value="N-ACYL-PHOSPHATIDYLETHANOLAMINE-HYDROLYZING PHOSPHOLIPASE D"/>
    <property type="match status" value="1"/>
</dbReference>
<dbReference type="InterPro" id="IPR001279">
    <property type="entry name" value="Metallo-B-lactamas"/>
</dbReference>
<dbReference type="PANTHER" id="PTHR15032">
    <property type="entry name" value="N-ACYL-PHOSPHATIDYLETHANOLAMINE-HYDROLYZING PHOSPHOLIPASE D"/>
    <property type="match status" value="1"/>
</dbReference>
<name>A0A7W6H6I9_9HYPH</name>
<evidence type="ECO:0000313" key="4">
    <source>
        <dbReference type="Proteomes" id="UP000542776"/>
    </source>
</evidence>
<dbReference type="AlphaFoldDB" id="A0A7W6H6I9"/>
<feature type="signal peptide" evidence="1">
    <location>
        <begin position="1"/>
        <end position="22"/>
    </location>
</feature>
<keyword evidence="1" id="KW-0732">Signal</keyword>
<comment type="caution">
    <text evidence="3">The sequence shown here is derived from an EMBL/GenBank/DDBJ whole genome shotgun (WGS) entry which is preliminary data.</text>
</comment>
<gene>
    <name evidence="3" type="ORF">GGR04_003321</name>
</gene>
<dbReference type="InterPro" id="IPR036866">
    <property type="entry name" value="RibonucZ/Hydroxyglut_hydro"/>
</dbReference>
<evidence type="ECO:0000256" key="1">
    <source>
        <dbReference type="SAM" id="SignalP"/>
    </source>
</evidence>
<proteinExistence type="predicted"/>
<feature type="domain" description="Metallo-beta-lactamase" evidence="2">
    <location>
        <begin position="100"/>
        <end position="293"/>
    </location>
</feature>
<organism evidence="3 4">
    <name type="scientific">Aureimonas pseudogalii</name>
    <dbReference type="NCBI Taxonomy" id="1744844"/>
    <lineage>
        <taxon>Bacteria</taxon>
        <taxon>Pseudomonadati</taxon>
        <taxon>Pseudomonadota</taxon>
        <taxon>Alphaproteobacteria</taxon>
        <taxon>Hyphomicrobiales</taxon>
        <taxon>Aurantimonadaceae</taxon>
        <taxon>Aureimonas</taxon>
    </lineage>
</organism>
<dbReference type="GO" id="GO:0005737">
    <property type="term" value="C:cytoplasm"/>
    <property type="evidence" value="ECO:0007669"/>
    <property type="project" value="TreeGrafter"/>
</dbReference>
<dbReference type="SUPFAM" id="SSF56281">
    <property type="entry name" value="Metallo-hydrolase/oxidoreductase"/>
    <property type="match status" value="1"/>
</dbReference>
<protein>
    <submittedName>
        <fullName evidence="3">L-ascorbate metabolism protein UlaG (Beta-lactamase superfamily)</fullName>
    </submittedName>
</protein>